<accession>A0A5B7DJU6</accession>
<keyword evidence="2" id="KW-1185">Reference proteome</keyword>
<gene>
    <name evidence="1" type="ORF">E2C01_014357</name>
</gene>
<dbReference type="Proteomes" id="UP000324222">
    <property type="component" value="Unassembled WGS sequence"/>
</dbReference>
<sequence>MSSQLGHERRRNILKNPCHFSYSPLKIVKVRRGSVSEYWPVACEVQQQDNISHDTARQTSIARLTREASCCWLDCRKVSVAWETVDM</sequence>
<evidence type="ECO:0000313" key="1">
    <source>
        <dbReference type="EMBL" id="MPC21374.1"/>
    </source>
</evidence>
<organism evidence="1 2">
    <name type="scientific">Portunus trituberculatus</name>
    <name type="common">Swimming crab</name>
    <name type="synonym">Neptunus trituberculatus</name>
    <dbReference type="NCBI Taxonomy" id="210409"/>
    <lineage>
        <taxon>Eukaryota</taxon>
        <taxon>Metazoa</taxon>
        <taxon>Ecdysozoa</taxon>
        <taxon>Arthropoda</taxon>
        <taxon>Crustacea</taxon>
        <taxon>Multicrustacea</taxon>
        <taxon>Malacostraca</taxon>
        <taxon>Eumalacostraca</taxon>
        <taxon>Eucarida</taxon>
        <taxon>Decapoda</taxon>
        <taxon>Pleocyemata</taxon>
        <taxon>Brachyura</taxon>
        <taxon>Eubrachyura</taxon>
        <taxon>Portunoidea</taxon>
        <taxon>Portunidae</taxon>
        <taxon>Portuninae</taxon>
        <taxon>Portunus</taxon>
    </lineage>
</organism>
<evidence type="ECO:0000313" key="2">
    <source>
        <dbReference type="Proteomes" id="UP000324222"/>
    </source>
</evidence>
<dbReference type="AlphaFoldDB" id="A0A5B7DJU6"/>
<comment type="caution">
    <text evidence="1">The sequence shown here is derived from an EMBL/GenBank/DDBJ whole genome shotgun (WGS) entry which is preliminary data.</text>
</comment>
<protein>
    <submittedName>
        <fullName evidence="1">Uncharacterized protein</fullName>
    </submittedName>
</protein>
<dbReference type="EMBL" id="VSRR010000968">
    <property type="protein sequence ID" value="MPC21374.1"/>
    <property type="molecule type" value="Genomic_DNA"/>
</dbReference>
<proteinExistence type="predicted"/>
<name>A0A5B7DJU6_PORTR</name>
<reference evidence="1 2" key="1">
    <citation type="submission" date="2019-05" db="EMBL/GenBank/DDBJ databases">
        <title>Another draft genome of Portunus trituberculatus and its Hox gene families provides insights of decapod evolution.</title>
        <authorList>
            <person name="Jeong J.-H."/>
            <person name="Song I."/>
            <person name="Kim S."/>
            <person name="Choi T."/>
            <person name="Kim D."/>
            <person name="Ryu S."/>
            <person name="Kim W."/>
        </authorList>
    </citation>
    <scope>NUCLEOTIDE SEQUENCE [LARGE SCALE GENOMIC DNA]</scope>
    <source>
        <tissue evidence="1">Muscle</tissue>
    </source>
</reference>